<dbReference type="AlphaFoldDB" id="A0AAQ3MIP1"/>
<proteinExistence type="predicted"/>
<dbReference type="EMBL" id="CP144690">
    <property type="protein sequence ID" value="WVY91671.1"/>
    <property type="molecule type" value="Genomic_DNA"/>
</dbReference>
<keyword evidence="2" id="KW-1185">Reference proteome</keyword>
<name>A0AAQ3MIP1_VIGMU</name>
<dbReference type="Proteomes" id="UP001374535">
    <property type="component" value="Chromosome 11"/>
</dbReference>
<accession>A0AAQ3MIP1</accession>
<sequence length="113" mass="13130">MLGFLCNIYNLTKYREDEALCDFINIYENKSSIRLLGSKIYGRQRGFIIKWLKRLVTTGSQGSKQTTWNTKSRSTNHESFREDILQCYNECKHNTARSVPKNSGVKSARNCRV</sequence>
<evidence type="ECO:0000313" key="2">
    <source>
        <dbReference type="Proteomes" id="UP001374535"/>
    </source>
</evidence>
<protein>
    <submittedName>
        <fullName evidence="1">Uncharacterized protein</fullName>
    </submittedName>
</protein>
<evidence type="ECO:0000313" key="1">
    <source>
        <dbReference type="EMBL" id="WVY91671.1"/>
    </source>
</evidence>
<gene>
    <name evidence="1" type="ORF">V8G54_037185</name>
</gene>
<reference evidence="1 2" key="1">
    <citation type="journal article" date="2023" name="Life. Sci Alliance">
        <title>Evolutionary insights into 3D genome organization and epigenetic landscape of Vigna mungo.</title>
        <authorList>
            <person name="Junaid A."/>
            <person name="Singh B."/>
            <person name="Bhatia S."/>
        </authorList>
    </citation>
    <scope>NUCLEOTIDE SEQUENCE [LARGE SCALE GENOMIC DNA]</scope>
    <source>
        <strain evidence="1">Urdbean</strain>
    </source>
</reference>
<organism evidence="1 2">
    <name type="scientific">Vigna mungo</name>
    <name type="common">Black gram</name>
    <name type="synonym">Phaseolus mungo</name>
    <dbReference type="NCBI Taxonomy" id="3915"/>
    <lineage>
        <taxon>Eukaryota</taxon>
        <taxon>Viridiplantae</taxon>
        <taxon>Streptophyta</taxon>
        <taxon>Embryophyta</taxon>
        <taxon>Tracheophyta</taxon>
        <taxon>Spermatophyta</taxon>
        <taxon>Magnoliopsida</taxon>
        <taxon>eudicotyledons</taxon>
        <taxon>Gunneridae</taxon>
        <taxon>Pentapetalae</taxon>
        <taxon>rosids</taxon>
        <taxon>fabids</taxon>
        <taxon>Fabales</taxon>
        <taxon>Fabaceae</taxon>
        <taxon>Papilionoideae</taxon>
        <taxon>50 kb inversion clade</taxon>
        <taxon>NPAAA clade</taxon>
        <taxon>indigoferoid/millettioid clade</taxon>
        <taxon>Phaseoleae</taxon>
        <taxon>Vigna</taxon>
    </lineage>
</organism>